<evidence type="ECO:0000256" key="2">
    <source>
        <dbReference type="ARBA" id="ARBA00006824"/>
    </source>
</evidence>
<comment type="subcellular location">
    <subcellularLocation>
        <location evidence="1">Membrane</location>
        <topology evidence="1">Multi-pass membrane protein</topology>
    </subcellularLocation>
</comment>
<dbReference type="PANTHER" id="PTHR11266:SF113">
    <property type="entry name" value="MEMBRANE PROTEIN, MPV17_PMP22 FAMILY, PUTATIVE (AFU_ORTHOLOGUE AFUA_1G13840)-RELATED"/>
    <property type="match status" value="1"/>
</dbReference>
<dbReference type="AlphaFoldDB" id="A0A6A6BWD4"/>
<name>A0A6A6BWD4_9PEZI</name>
<dbReference type="RefSeq" id="XP_033402925.1">
    <property type="nucleotide sequence ID" value="XM_033536266.1"/>
</dbReference>
<evidence type="ECO:0000256" key="1">
    <source>
        <dbReference type="ARBA" id="ARBA00004141"/>
    </source>
</evidence>
<dbReference type="InterPro" id="IPR007248">
    <property type="entry name" value="Mpv17_PMP22"/>
</dbReference>
<sequence length="244" mass="27682">MTSLRWALGFRAKSTRPSNVPNPTPGTSESESRINLTIPGPSWLWLEPVSRPFRAYSKAQARRPYMVQLMSTVIIWFLGDLSAQTISRSEDGAYSTSRAMRSVTVGSISSIPSYRWFLYLGQSFNYSSKILSLIAKIVVNQLTFAPLFNIYFFSMHSFLSGASFEELVERVRHTLPISWLNSCKLWPAVTAFSFTFIPQQYRSIFAGCVAIGWQTWLTLLNQQAAAEEKIEHERQQVDSTRASL</sequence>
<evidence type="ECO:0000313" key="7">
    <source>
        <dbReference type="EMBL" id="KAF2147217.1"/>
    </source>
</evidence>
<dbReference type="Proteomes" id="UP000799438">
    <property type="component" value="Unassembled WGS sequence"/>
</dbReference>
<dbReference type="OrthoDB" id="430207at2759"/>
<evidence type="ECO:0000256" key="4">
    <source>
        <dbReference type="ARBA" id="ARBA00022989"/>
    </source>
</evidence>
<dbReference type="GO" id="GO:0016020">
    <property type="term" value="C:membrane"/>
    <property type="evidence" value="ECO:0007669"/>
    <property type="project" value="UniProtKB-SubCell"/>
</dbReference>
<dbReference type="EMBL" id="ML995474">
    <property type="protein sequence ID" value="KAF2147217.1"/>
    <property type="molecule type" value="Genomic_DNA"/>
</dbReference>
<gene>
    <name evidence="7" type="ORF">K452DRAFT_217059</name>
</gene>
<keyword evidence="3" id="KW-0812">Transmembrane</keyword>
<dbReference type="GeneID" id="54293762"/>
<dbReference type="PANTHER" id="PTHR11266">
    <property type="entry name" value="PEROXISOMAL MEMBRANE PROTEIN 2, PXMP2 MPV17"/>
    <property type="match status" value="1"/>
</dbReference>
<proteinExistence type="inferred from homology"/>
<keyword evidence="4" id="KW-1133">Transmembrane helix</keyword>
<evidence type="ECO:0000313" key="8">
    <source>
        <dbReference type="Proteomes" id="UP000799438"/>
    </source>
</evidence>
<dbReference type="Pfam" id="PF04117">
    <property type="entry name" value="Mpv17_PMP22"/>
    <property type="match status" value="1"/>
</dbReference>
<evidence type="ECO:0000256" key="3">
    <source>
        <dbReference type="ARBA" id="ARBA00022692"/>
    </source>
</evidence>
<evidence type="ECO:0000256" key="5">
    <source>
        <dbReference type="ARBA" id="ARBA00023136"/>
    </source>
</evidence>
<keyword evidence="5" id="KW-0472">Membrane</keyword>
<evidence type="ECO:0000256" key="6">
    <source>
        <dbReference type="RuleBase" id="RU363053"/>
    </source>
</evidence>
<protein>
    <recommendedName>
        <fullName evidence="9">Mpv17/PMP22 family protein</fullName>
    </recommendedName>
</protein>
<dbReference type="GO" id="GO:0005739">
    <property type="term" value="C:mitochondrion"/>
    <property type="evidence" value="ECO:0007669"/>
    <property type="project" value="TreeGrafter"/>
</dbReference>
<keyword evidence="8" id="KW-1185">Reference proteome</keyword>
<reference evidence="7" key="1">
    <citation type="journal article" date="2020" name="Stud. Mycol.">
        <title>101 Dothideomycetes genomes: a test case for predicting lifestyles and emergence of pathogens.</title>
        <authorList>
            <person name="Haridas S."/>
            <person name="Albert R."/>
            <person name="Binder M."/>
            <person name="Bloem J."/>
            <person name="Labutti K."/>
            <person name="Salamov A."/>
            <person name="Andreopoulos B."/>
            <person name="Baker S."/>
            <person name="Barry K."/>
            <person name="Bills G."/>
            <person name="Bluhm B."/>
            <person name="Cannon C."/>
            <person name="Castanera R."/>
            <person name="Culley D."/>
            <person name="Daum C."/>
            <person name="Ezra D."/>
            <person name="Gonzalez J."/>
            <person name="Henrissat B."/>
            <person name="Kuo A."/>
            <person name="Liang C."/>
            <person name="Lipzen A."/>
            <person name="Lutzoni F."/>
            <person name="Magnuson J."/>
            <person name="Mondo S."/>
            <person name="Nolan M."/>
            <person name="Ohm R."/>
            <person name="Pangilinan J."/>
            <person name="Park H.-J."/>
            <person name="Ramirez L."/>
            <person name="Alfaro M."/>
            <person name="Sun H."/>
            <person name="Tritt A."/>
            <person name="Yoshinaga Y."/>
            <person name="Zwiers L.-H."/>
            <person name="Turgeon B."/>
            <person name="Goodwin S."/>
            <person name="Spatafora J."/>
            <person name="Crous P."/>
            <person name="Grigoriev I."/>
        </authorList>
    </citation>
    <scope>NUCLEOTIDE SEQUENCE</scope>
    <source>
        <strain evidence="7">CBS 121167</strain>
    </source>
</reference>
<accession>A0A6A6BWD4</accession>
<organism evidence="7 8">
    <name type="scientific">Aplosporella prunicola CBS 121167</name>
    <dbReference type="NCBI Taxonomy" id="1176127"/>
    <lineage>
        <taxon>Eukaryota</taxon>
        <taxon>Fungi</taxon>
        <taxon>Dikarya</taxon>
        <taxon>Ascomycota</taxon>
        <taxon>Pezizomycotina</taxon>
        <taxon>Dothideomycetes</taxon>
        <taxon>Dothideomycetes incertae sedis</taxon>
        <taxon>Botryosphaeriales</taxon>
        <taxon>Aplosporellaceae</taxon>
        <taxon>Aplosporella</taxon>
    </lineage>
</organism>
<comment type="similarity">
    <text evidence="2 6">Belongs to the peroxisomal membrane protein PXMP2/4 family.</text>
</comment>
<evidence type="ECO:0008006" key="9">
    <source>
        <dbReference type="Google" id="ProtNLM"/>
    </source>
</evidence>